<accession>A0ABX5PHI2</accession>
<dbReference type="Pfam" id="PF15586">
    <property type="entry name" value="Imm8"/>
    <property type="match status" value="1"/>
</dbReference>
<dbReference type="RefSeq" id="WP_101057610.1">
    <property type="nucleotide sequence ID" value="NZ_BMXX01000063.1"/>
</dbReference>
<dbReference type="InterPro" id="IPR028964">
    <property type="entry name" value="Imm8"/>
</dbReference>
<gene>
    <name evidence="1" type="ORF">C8J23_1581</name>
</gene>
<dbReference type="Proteomes" id="UP000247584">
    <property type="component" value="Unassembled WGS sequence"/>
</dbReference>
<protein>
    <submittedName>
        <fullName evidence="1">Immunity protein 8 of polymorphic toxin system</fullName>
    </submittedName>
</protein>
<proteinExistence type="predicted"/>
<keyword evidence="2" id="KW-1185">Reference proteome</keyword>
<reference evidence="1 2" key="1">
    <citation type="submission" date="2018-06" db="EMBL/GenBank/DDBJ databases">
        <title>Genomic Encyclopedia of Type Strains, Phase III (KMG-III): the genomes of soil and plant-associated and newly described type strains.</title>
        <authorList>
            <person name="Whitman W."/>
        </authorList>
    </citation>
    <scope>NUCLEOTIDE SEQUENCE [LARGE SCALE GENOMIC DNA]</scope>
    <source>
        <strain evidence="1 2">JC5</strain>
    </source>
</reference>
<sequence length="111" mass="13127">MRAELKNYFSPDFDIKTYWPENEKIFHFLLSLSIGPEGDDASNNFDVEIISFQWMECNSEDLILGGNKIFLREYDIPLLISKIERYCNKCIGNSWDEIVNQLSRLGRFEYD</sequence>
<evidence type="ECO:0000313" key="2">
    <source>
        <dbReference type="Proteomes" id="UP000247584"/>
    </source>
</evidence>
<dbReference type="EMBL" id="QJSY01000058">
    <property type="protein sequence ID" value="PYE53692.1"/>
    <property type="molecule type" value="Genomic_DNA"/>
</dbReference>
<evidence type="ECO:0000313" key="1">
    <source>
        <dbReference type="EMBL" id="PYE53692.1"/>
    </source>
</evidence>
<organism evidence="1 2">
    <name type="scientific">Shewanella chilikensis</name>
    <dbReference type="NCBI Taxonomy" id="558541"/>
    <lineage>
        <taxon>Bacteria</taxon>
        <taxon>Pseudomonadati</taxon>
        <taxon>Pseudomonadota</taxon>
        <taxon>Gammaproteobacteria</taxon>
        <taxon>Alteromonadales</taxon>
        <taxon>Shewanellaceae</taxon>
        <taxon>Shewanella</taxon>
    </lineage>
</organism>
<name>A0ABX5PHI2_9GAMM</name>
<comment type="caution">
    <text evidence="1">The sequence shown here is derived from an EMBL/GenBank/DDBJ whole genome shotgun (WGS) entry which is preliminary data.</text>
</comment>